<evidence type="ECO:0000313" key="4">
    <source>
        <dbReference type="Proteomes" id="UP001176521"/>
    </source>
</evidence>
<proteinExistence type="predicted"/>
<feature type="signal peptide" evidence="2">
    <location>
        <begin position="1"/>
        <end position="16"/>
    </location>
</feature>
<dbReference type="Gene3D" id="3.30.70.100">
    <property type="match status" value="1"/>
</dbReference>
<keyword evidence="4" id="KW-1185">Reference proteome</keyword>
<evidence type="ECO:0000256" key="2">
    <source>
        <dbReference type="SAM" id="SignalP"/>
    </source>
</evidence>
<evidence type="ECO:0000313" key="3">
    <source>
        <dbReference type="EMBL" id="KAK0541343.1"/>
    </source>
</evidence>
<sequence>MPVCTLLLLSLRDGHAGLDGALDTLRRADGITIVTAAHVHRPIIRASSLDARTLNDTPWHLLLLVQGAAEGGRVLRVLSQQQQQRQQEERVAASYMVTLGVPSKLVSRYAAYSDELARRPPPALSSSLDTLPQSRRSGQDGRPQDSQNLEVSDELLRFADELERRKEFASRPVVMLNLLQFEPGMHESYKQYGKGFMEIGARHGGDAKLVGLVVAPPADAPLDSRGDRARNAESWWSEAAYAQYPSIRHFIDMAADAAYQDINQRFRLPALRDTTIICTTELDRERYTGTNSKAHL</sequence>
<accession>A0AAN6JN72</accession>
<dbReference type="PANTHER" id="PTHR40257:SF1">
    <property type="entry name" value="DUF1330 DOMAIN-CONTAINING PROTEIN"/>
    <property type="match status" value="1"/>
</dbReference>
<name>A0AAN6JN72_9BASI</name>
<protein>
    <submittedName>
        <fullName evidence="3">Uncharacterized protein</fullName>
    </submittedName>
</protein>
<dbReference type="PANTHER" id="PTHR40257">
    <property type="match status" value="1"/>
</dbReference>
<feature type="chain" id="PRO_5042907320" evidence="2">
    <location>
        <begin position="17"/>
        <end position="296"/>
    </location>
</feature>
<organism evidence="3 4">
    <name type="scientific">Tilletia horrida</name>
    <dbReference type="NCBI Taxonomy" id="155126"/>
    <lineage>
        <taxon>Eukaryota</taxon>
        <taxon>Fungi</taxon>
        <taxon>Dikarya</taxon>
        <taxon>Basidiomycota</taxon>
        <taxon>Ustilaginomycotina</taxon>
        <taxon>Exobasidiomycetes</taxon>
        <taxon>Tilletiales</taxon>
        <taxon>Tilletiaceae</taxon>
        <taxon>Tilletia</taxon>
    </lineage>
</organism>
<feature type="compositionally biased region" description="Polar residues" evidence="1">
    <location>
        <begin position="124"/>
        <end position="136"/>
    </location>
</feature>
<dbReference type="Proteomes" id="UP001176521">
    <property type="component" value="Unassembled WGS sequence"/>
</dbReference>
<gene>
    <name evidence="3" type="ORF">OC842_000048</name>
</gene>
<evidence type="ECO:0000256" key="1">
    <source>
        <dbReference type="SAM" id="MobiDB-lite"/>
    </source>
</evidence>
<dbReference type="EMBL" id="JAPDMQ010000001">
    <property type="protein sequence ID" value="KAK0541343.1"/>
    <property type="molecule type" value="Genomic_DNA"/>
</dbReference>
<reference evidence="3" key="1">
    <citation type="journal article" date="2023" name="PhytoFront">
        <title>Draft Genome Resources of Seven Strains of Tilletia horrida, Causal Agent of Kernel Smut of Rice.</title>
        <authorList>
            <person name="Khanal S."/>
            <person name="Antony Babu S."/>
            <person name="Zhou X.G."/>
        </authorList>
    </citation>
    <scope>NUCLEOTIDE SEQUENCE</scope>
    <source>
        <strain evidence="3">TX3</strain>
    </source>
</reference>
<feature type="region of interest" description="Disordered" evidence="1">
    <location>
        <begin position="118"/>
        <end position="150"/>
    </location>
</feature>
<keyword evidence="2" id="KW-0732">Signal</keyword>
<dbReference type="AlphaFoldDB" id="A0AAN6JN72"/>
<comment type="caution">
    <text evidence="3">The sequence shown here is derived from an EMBL/GenBank/DDBJ whole genome shotgun (WGS) entry which is preliminary data.</text>
</comment>